<proteinExistence type="inferred from homology"/>
<evidence type="ECO:0000313" key="4">
    <source>
        <dbReference type="Proteomes" id="UP000248856"/>
    </source>
</evidence>
<dbReference type="NCBIfam" id="TIGR01845">
    <property type="entry name" value="outer_NodT"/>
    <property type="match status" value="1"/>
</dbReference>
<dbReference type="GO" id="GO:0015562">
    <property type="term" value="F:efflux transmembrane transporter activity"/>
    <property type="evidence" value="ECO:0007669"/>
    <property type="project" value="InterPro"/>
</dbReference>
<protein>
    <submittedName>
        <fullName evidence="3">NodT family efflux transporter outer membrane factor (OMF) lipoprotein</fullName>
    </submittedName>
</protein>
<keyword evidence="2" id="KW-0564">Palmitate</keyword>
<dbReference type="PANTHER" id="PTHR30203">
    <property type="entry name" value="OUTER MEMBRANE CATION EFFLUX PROTEIN"/>
    <property type="match status" value="1"/>
</dbReference>
<comment type="similarity">
    <text evidence="1 2">Belongs to the outer membrane factor (OMF) (TC 1.B.17) family.</text>
</comment>
<dbReference type="InterPro" id="IPR010131">
    <property type="entry name" value="MdtP/NodT-like"/>
</dbReference>
<gene>
    <name evidence="3" type="ORF">AX018_100325</name>
</gene>
<dbReference type="Pfam" id="PF02321">
    <property type="entry name" value="OEP"/>
    <property type="match status" value="2"/>
</dbReference>
<keyword evidence="2" id="KW-0472">Membrane</keyword>
<dbReference type="AlphaFoldDB" id="A0A328ZSF2"/>
<dbReference type="SUPFAM" id="SSF56954">
    <property type="entry name" value="Outer membrane efflux proteins (OEP)"/>
    <property type="match status" value="1"/>
</dbReference>
<comment type="caution">
    <text evidence="3">The sequence shown here is derived from an EMBL/GenBank/DDBJ whole genome shotgun (WGS) entry which is preliminary data.</text>
</comment>
<organism evidence="3 4">
    <name type="scientific">Paracidovorax anthurii</name>
    <dbReference type="NCBI Taxonomy" id="78229"/>
    <lineage>
        <taxon>Bacteria</taxon>
        <taxon>Pseudomonadati</taxon>
        <taxon>Pseudomonadota</taxon>
        <taxon>Betaproteobacteria</taxon>
        <taxon>Burkholderiales</taxon>
        <taxon>Comamonadaceae</taxon>
        <taxon>Paracidovorax</taxon>
    </lineage>
</organism>
<evidence type="ECO:0000256" key="1">
    <source>
        <dbReference type="ARBA" id="ARBA00007613"/>
    </source>
</evidence>
<evidence type="ECO:0000313" key="3">
    <source>
        <dbReference type="EMBL" id="RAR85797.1"/>
    </source>
</evidence>
<keyword evidence="2 3" id="KW-0449">Lipoprotein</keyword>
<sequence length="496" mass="52164">MHPTPEDDPSLRVPSLLHPLRPHRFGPLAVALSLLAGCAATDGGAGRPQAPAMPPAWTAPVPQGATAPELRAWWKAFRDPTLDAMVEEALEKNLDLAAAARRLREARLQAGRAAVQFRPSFSAGARTLQDISATDTYFHASIDMAWELGLFGAGESIRAAADADADSAQADSQGVRVAVVADVVRNYLDLQAARRQLHLLDRMGALDGRAATLADVRQRTRIGSADDSTQARVRTAQTRAARAAPEEALARAAQALSVLLGRVAPDPAWTAPEAAEAAATLPPFAFASLPADLLRTRPDVHAAEAGVRKAAAGLGLARSELYPRIAIMGSLLYSYNITRNRRTTSDNAPAIGPVIDIPLFDWGRRRMQVDAQTQALEGAALGYERAVRTAVAEAEGALAALSAQQARADALGTAVAAWGERTEVARTRVRLGLASEYDALATQRALLQAESEQATARDARALAFVALYKALGGAPLPAEALDTAAAPASGQARGAP</sequence>
<dbReference type="Gene3D" id="2.20.200.10">
    <property type="entry name" value="Outer membrane efflux proteins (OEP)"/>
    <property type="match status" value="1"/>
</dbReference>
<dbReference type="PANTHER" id="PTHR30203:SF29">
    <property type="entry name" value="PROTEIN CYAE"/>
    <property type="match status" value="1"/>
</dbReference>
<keyword evidence="2" id="KW-0812">Transmembrane</keyword>
<dbReference type="EMBL" id="QLTA01000003">
    <property type="protein sequence ID" value="RAR85797.1"/>
    <property type="molecule type" value="Genomic_DNA"/>
</dbReference>
<dbReference type="Proteomes" id="UP000248856">
    <property type="component" value="Unassembled WGS sequence"/>
</dbReference>
<keyword evidence="2" id="KW-1134">Transmembrane beta strand</keyword>
<accession>A0A328ZSF2</accession>
<reference evidence="3 4" key="1">
    <citation type="submission" date="2018-06" db="EMBL/GenBank/DDBJ databases">
        <title>Genomic Encyclopedia of Archaeal and Bacterial Type Strains, Phase II (KMG-II): from individual species to whole genera.</title>
        <authorList>
            <person name="Goeker M."/>
        </authorList>
    </citation>
    <scope>NUCLEOTIDE SEQUENCE [LARGE SCALE GENOMIC DNA]</scope>
    <source>
        <strain evidence="3 4">CFPB 3232</strain>
    </source>
</reference>
<dbReference type="InterPro" id="IPR003423">
    <property type="entry name" value="OMP_efflux"/>
</dbReference>
<dbReference type="Gene3D" id="1.20.1600.10">
    <property type="entry name" value="Outer membrane efflux proteins (OEP)"/>
    <property type="match status" value="1"/>
</dbReference>
<comment type="subcellular location">
    <subcellularLocation>
        <location evidence="2">Cell membrane</location>
        <topology evidence="2">Lipid-anchor</topology>
    </subcellularLocation>
</comment>
<dbReference type="GO" id="GO:0005886">
    <property type="term" value="C:plasma membrane"/>
    <property type="evidence" value="ECO:0007669"/>
    <property type="project" value="UniProtKB-SubCell"/>
</dbReference>
<evidence type="ECO:0000256" key="2">
    <source>
        <dbReference type="RuleBase" id="RU362097"/>
    </source>
</evidence>
<name>A0A328ZSF2_9BURK</name>
<keyword evidence="4" id="KW-1185">Reference proteome</keyword>